<sequence length="624" mass="66343">MTAKSSEEVAVYTKGESSPTGQLTLRATTKKKKKKKKKLMKKNMATGSQSAVPATPMKSGGTRGDDSTAVLITPQPDPIAERNVSFDEPMTGSDAKDEEMDEEYDDYLEEKAPEPAVVTPETPLASEVEDDAPPITRNLADERDDLNSPKRADYGPGAFEDSGKEALHARALKNPRDGGTDDSADPGTTSDGSDGLPGGNDPEPSSLGPGRSSQVAPDDSPADPQVAEIASDQPSITQFPTVATNGDTPDLKPHCDLTNEAPTTHLVPRYDAHTPLAMPEHTCMSVMGVLGMDEDDVTNDSAWLPTGSFPTTPTAQSLSHTRLPNSHTGCVVSFAGLTQPGQYGAGGSCAWIVWRLPEWKLMIAANAYLADTTSHLAQSAGMTYGVLAALQLGADDLVVVSNSRLALLHSLGAADSGAMTQPSYHEEVKARLRSVRYIHVAQECNAAADSLASESLESQTSKVVLSGDRMAALCELNQLQAVIYKTDPDGISPQNVLPGDSFRFQDLPSSNSRSIEPTMAAPMTRSQTTPKMKLLIRTDKSMTPIPTTGESGFCADSASQPEHGQPDSMPSSRVNWVSRIRPYMERGKPTDENKVATCKALLSTSAKVATRGLCRKSVEAVSNA</sequence>
<dbReference type="Gene3D" id="3.30.420.10">
    <property type="entry name" value="Ribonuclease H-like superfamily/Ribonuclease H"/>
    <property type="match status" value="1"/>
</dbReference>
<dbReference type="GO" id="GO:0003676">
    <property type="term" value="F:nucleic acid binding"/>
    <property type="evidence" value="ECO:0007669"/>
    <property type="project" value="InterPro"/>
</dbReference>
<dbReference type="GeneID" id="20648134"/>
<evidence type="ECO:0000256" key="1">
    <source>
        <dbReference type="SAM" id="MobiDB-lite"/>
    </source>
</evidence>
<feature type="compositionally biased region" description="Acidic residues" evidence="1">
    <location>
        <begin position="96"/>
        <end position="108"/>
    </location>
</feature>
<feature type="compositionally biased region" description="Polar residues" evidence="1">
    <location>
        <begin position="15"/>
        <end position="27"/>
    </location>
</feature>
<feature type="region of interest" description="Disordered" evidence="1">
    <location>
        <begin position="552"/>
        <end position="572"/>
    </location>
</feature>
<dbReference type="InterPro" id="IPR036397">
    <property type="entry name" value="RNaseH_sf"/>
</dbReference>
<protein>
    <recommendedName>
        <fullName evidence="4">RNase H type-1 domain-containing protein</fullName>
    </recommendedName>
</protein>
<keyword evidence="3" id="KW-1185">Reference proteome</keyword>
<dbReference type="AlphaFoldDB" id="G5AE61"/>
<dbReference type="EMBL" id="JH159164">
    <property type="protein sequence ID" value="EGZ06463.1"/>
    <property type="molecule type" value="Genomic_DNA"/>
</dbReference>
<dbReference type="KEGG" id="psoj:PHYSODRAFT_341726"/>
<accession>G5AE61</accession>
<feature type="compositionally biased region" description="Polar residues" evidence="1">
    <location>
        <begin position="557"/>
        <end position="572"/>
    </location>
</feature>
<dbReference type="InParanoid" id="G5AE61"/>
<dbReference type="Proteomes" id="UP000002640">
    <property type="component" value="Unassembled WGS sequence"/>
</dbReference>
<organism evidence="2 3">
    <name type="scientific">Phytophthora sojae (strain P6497)</name>
    <name type="common">Soybean stem and root rot agent</name>
    <name type="synonym">Phytophthora megasperma f. sp. glycines</name>
    <dbReference type="NCBI Taxonomy" id="1094619"/>
    <lineage>
        <taxon>Eukaryota</taxon>
        <taxon>Sar</taxon>
        <taxon>Stramenopiles</taxon>
        <taxon>Oomycota</taxon>
        <taxon>Peronosporomycetes</taxon>
        <taxon>Peronosporales</taxon>
        <taxon>Peronosporaceae</taxon>
        <taxon>Phytophthora</taxon>
    </lineage>
</organism>
<feature type="region of interest" description="Disordered" evidence="1">
    <location>
        <begin position="1"/>
        <end position="260"/>
    </location>
</feature>
<feature type="compositionally biased region" description="Polar residues" evidence="1">
    <location>
        <begin position="232"/>
        <end position="247"/>
    </location>
</feature>
<evidence type="ECO:0000313" key="3">
    <source>
        <dbReference type="Proteomes" id="UP000002640"/>
    </source>
</evidence>
<dbReference type="RefSeq" id="XP_009538360.1">
    <property type="nucleotide sequence ID" value="XM_009540065.1"/>
</dbReference>
<reference evidence="2 3" key="1">
    <citation type="journal article" date="2006" name="Science">
        <title>Phytophthora genome sequences uncover evolutionary origins and mechanisms of pathogenesis.</title>
        <authorList>
            <person name="Tyler B.M."/>
            <person name="Tripathy S."/>
            <person name="Zhang X."/>
            <person name="Dehal P."/>
            <person name="Jiang R.H."/>
            <person name="Aerts A."/>
            <person name="Arredondo F.D."/>
            <person name="Baxter L."/>
            <person name="Bensasson D."/>
            <person name="Beynon J.L."/>
            <person name="Chapman J."/>
            <person name="Damasceno C.M."/>
            <person name="Dorrance A.E."/>
            <person name="Dou D."/>
            <person name="Dickerman A.W."/>
            <person name="Dubchak I.L."/>
            <person name="Garbelotto M."/>
            <person name="Gijzen M."/>
            <person name="Gordon S.G."/>
            <person name="Govers F."/>
            <person name="Grunwald N.J."/>
            <person name="Huang W."/>
            <person name="Ivors K.L."/>
            <person name="Jones R.W."/>
            <person name="Kamoun S."/>
            <person name="Krampis K."/>
            <person name="Lamour K.H."/>
            <person name="Lee M.K."/>
            <person name="McDonald W.H."/>
            <person name="Medina M."/>
            <person name="Meijer H.J."/>
            <person name="Nordberg E.K."/>
            <person name="Maclean D.J."/>
            <person name="Ospina-Giraldo M.D."/>
            <person name="Morris P.F."/>
            <person name="Phuntumart V."/>
            <person name="Putnam N.H."/>
            <person name="Rash S."/>
            <person name="Rose J.K."/>
            <person name="Sakihama Y."/>
            <person name="Salamov A.A."/>
            <person name="Savidor A."/>
            <person name="Scheuring C.F."/>
            <person name="Smith B.M."/>
            <person name="Sobral B.W."/>
            <person name="Terry A."/>
            <person name="Torto-Alalibo T.A."/>
            <person name="Win J."/>
            <person name="Xu Z."/>
            <person name="Zhang H."/>
            <person name="Grigoriev I.V."/>
            <person name="Rokhsar D.S."/>
            <person name="Boore J.L."/>
        </authorList>
    </citation>
    <scope>NUCLEOTIDE SEQUENCE [LARGE SCALE GENOMIC DNA]</scope>
    <source>
        <strain evidence="2 3">P6497</strain>
    </source>
</reference>
<feature type="compositionally biased region" description="Basic residues" evidence="1">
    <location>
        <begin position="28"/>
        <end position="41"/>
    </location>
</feature>
<gene>
    <name evidence="2" type="ORF">PHYSODRAFT_341726</name>
</gene>
<evidence type="ECO:0000313" key="2">
    <source>
        <dbReference type="EMBL" id="EGZ06463.1"/>
    </source>
</evidence>
<name>G5AE61_PHYSP</name>
<evidence type="ECO:0008006" key="4">
    <source>
        <dbReference type="Google" id="ProtNLM"/>
    </source>
</evidence>
<feature type="compositionally biased region" description="Basic and acidic residues" evidence="1">
    <location>
        <begin position="139"/>
        <end position="153"/>
    </location>
</feature>
<proteinExistence type="predicted"/>
<feature type="compositionally biased region" description="Basic and acidic residues" evidence="1">
    <location>
        <begin position="161"/>
        <end position="179"/>
    </location>
</feature>
<dbReference type="SMR" id="G5AE61"/>